<feature type="signal peptide" evidence="1">
    <location>
        <begin position="1"/>
        <end position="20"/>
    </location>
</feature>
<evidence type="ECO:0000256" key="1">
    <source>
        <dbReference type="SAM" id="SignalP"/>
    </source>
</evidence>
<organism evidence="2">
    <name type="scientific">Rhizophora mucronata</name>
    <name type="common">Asiatic mangrove</name>
    <dbReference type="NCBI Taxonomy" id="61149"/>
    <lineage>
        <taxon>Eukaryota</taxon>
        <taxon>Viridiplantae</taxon>
        <taxon>Streptophyta</taxon>
        <taxon>Embryophyta</taxon>
        <taxon>Tracheophyta</taxon>
        <taxon>Spermatophyta</taxon>
        <taxon>Magnoliopsida</taxon>
        <taxon>eudicotyledons</taxon>
        <taxon>Gunneridae</taxon>
        <taxon>Pentapetalae</taxon>
        <taxon>rosids</taxon>
        <taxon>fabids</taxon>
        <taxon>Malpighiales</taxon>
        <taxon>Rhizophoraceae</taxon>
        <taxon>Rhizophora</taxon>
    </lineage>
</organism>
<evidence type="ECO:0000313" key="2">
    <source>
        <dbReference type="EMBL" id="MBX63502.1"/>
    </source>
</evidence>
<dbReference type="EMBL" id="GGEC01083018">
    <property type="protein sequence ID" value="MBX63502.1"/>
    <property type="molecule type" value="Transcribed_RNA"/>
</dbReference>
<protein>
    <submittedName>
        <fullName evidence="2">Uncharacterized protein</fullName>
    </submittedName>
</protein>
<keyword evidence="1" id="KW-0732">Signal</keyword>
<dbReference type="AlphaFoldDB" id="A0A2P2Q929"/>
<feature type="chain" id="PRO_5015103238" evidence="1">
    <location>
        <begin position="21"/>
        <end position="37"/>
    </location>
</feature>
<name>A0A2P2Q929_RHIMU</name>
<accession>A0A2P2Q929</accession>
<sequence>MGIGIGIILMILWNSRIIRSTTTTTSSSKESWRRKGE</sequence>
<reference evidence="2" key="1">
    <citation type="submission" date="2018-02" db="EMBL/GenBank/DDBJ databases">
        <title>Rhizophora mucronata_Transcriptome.</title>
        <authorList>
            <person name="Meera S.P."/>
            <person name="Sreeshan A."/>
            <person name="Augustine A."/>
        </authorList>
    </citation>
    <scope>NUCLEOTIDE SEQUENCE</scope>
    <source>
        <tissue evidence="2">Leaf</tissue>
    </source>
</reference>
<proteinExistence type="predicted"/>